<dbReference type="Pfam" id="PF00512">
    <property type="entry name" value="HisKA"/>
    <property type="match status" value="1"/>
</dbReference>
<keyword evidence="6 14" id="KW-0808">Transferase</keyword>
<dbReference type="SUPFAM" id="SSF55874">
    <property type="entry name" value="ATPase domain of HSP90 chaperone/DNA topoisomerase II/histidine kinase"/>
    <property type="match status" value="1"/>
</dbReference>
<dbReference type="Gene3D" id="3.30.565.10">
    <property type="entry name" value="Histidine kinase-like ATPase, C-terminal domain"/>
    <property type="match status" value="1"/>
</dbReference>
<dbReference type="PRINTS" id="PR00344">
    <property type="entry name" value="BCTRLSENSOR"/>
</dbReference>
<dbReference type="EC" id="2.7.13.3" evidence="14"/>
<evidence type="ECO:0000259" key="16">
    <source>
        <dbReference type="PROSITE" id="PS50885"/>
    </source>
</evidence>
<dbReference type="SUPFAM" id="SSF47384">
    <property type="entry name" value="Homodimeric domain of signal transducing histidine kinase"/>
    <property type="match status" value="1"/>
</dbReference>
<dbReference type="FunFam" id="3.30.565.10:FF:000006">
    <property type="entry name" value="Sensor histidine kinase WalK"/>
    <property type="match status" value="1"/>
</dbReference>
<keyword evidence="7 14" id="KW-0812">Transmembrane</keyword>
<evidence type="ECO:0000256" key="5">
    <source>
        <dbReference type="ARBA" id="ARBA00022553"/>
    </source>
</evidence>
<dbReference type="Gene3D" id="1.10.287.130">
    <property type="match status" value="1"/>
</dbReference>
<dbReference type="EMBL" id="CP024767">
    <property type="protein sequence ID" value="QAY86807.1"/>
    <property type="molecule type" value="Genomic_DNA"/>
</dbReference>
<evidence type="ECO:0000256" key="3">
    <source>
        <dbReference type="ARBA" id="ARBA00022475"/>
    </source>
</evidence>
<dbReference type="InterPro" id="IPR003594">
    <property type="entry name" value="HATPase_dom"/>
</dbReference>
<dbReference type="FunFam" id="1.10.287.130:FF:000001">
    <property type="entry name" value="Two-component sensor histidine kinase"/>
    <property type="match status" value="1"/>
</dbReference>
<dbReference type="Gene3D" id="6.10.340.10">
    <property type="match status" value="1"/>
</dbReference>
<evidence type="ECO:0000256" key="4">
    <source>
        <dbReference type="ARBA" id="ARBA00022519"/>
    </source>
</evidence>
<evidence type="ECO:0000313" key="17">
    <source>
        <dbReference type="EMBL" id="QAY86807.1"/>
    </source>
</evidence>
<keyword evidence="3 14" id="KW-1003">Cell membrane</keyword>
<feature type="domain" description="HAMP" evidence="16">
    <location>
        <begin position="183"/>
        <end position="236"/>
    </location>
</feature>
<dbReference type="GO" id="GO:0000155">
    <property type="term" value="F:phosphorelay sensor kinase activity"/>
    <property type="evidence" value="ECO:0007669"/>
    <property type="project" value="InterPro"/>
</dbReference>
<name>A0A4P6G6P2_9PSED</name>
<dbReference type="InterPro" id="IPR050428">
    <property type="entry name" value="TCS_sensor_his_kinase"/>
</dbReference>
<dbReference type="InterPro" id="IPR006290">
    <property type="entry name" value="CztS_silS_copS"/>
</dbReference>
<evidence type="ECO:0000256" key="14">
    <source>
        <dbReference type="RuleBase" id="RU364088"/>
    </source>
</evidence>
<keyword evidence="13 14" id="KW-0472">Membrane</keyword>
<evidence type="ECO:0000256" key="13">
    <source>
        <dbReference type="ARBA" id="ARBA00023136"/>
    </source>
</evidence>
<dbReference type="Pfam" id="PF00672">
    <property type="entry name" value="HAMP"/>
    <property type="match status" value="1"/>
</dbReference>
<dbReference type="PANTHER" id="PTHR45436:SF15">
    <property type="entry name" value="SENSOR HISTIDINE KINASE CUSS"/>
    <property type="match status" value="1"/>
</dbReference>
<dbReference type="Proteomes" id="UP000291121">
    <property type="component" value="Chromosome"/>
</dbReference>
<evidence type="ECO:0000256" key="7">
    <source>
        <dbReference type="ARBA" id="ARBA00022692"/>
    </source>
</evidence>
<dbReference type="SUPFAM" id="SSF158472">
    <property type="entry name" value="HAMP domain-like"/>
    <property type="match status" value="1"/>
</dbReference>
<dbReference type="CDD" id="cd00082">
    <property type="entry name" value="HisKA"/>
    <property type="match status" value="1"/>
</dbReference>
<keyword evidence="11 14" id="KW-1133">Transmembrane helix</keyword>
<sequence>MNRLSLTTRLSLMFMLSVTVVLTVAGVSFNHLSQRHFKMLDQQTLDEKLSSSQRILGEMRGIDEFSEIKPQLEALLGAHRDLTAIILNSDGKLFFSGPGPIDVPEQFRTRLDNTMWEWRDEEHIYRGVTAQAIVSGQDQPLTVILIFDVTQHMFFFETLQRWFWIGLVISALVSAGLGWMVARSGMRPIRQVTMVAASMCAKSLKERIPLAPVPKELQQMVSSFNAMLSRLDDAFVRLSNFSADIAHELRTPVSNLMTHTEVVLSRKRNIEDYEDNLYSNLDDLKRMSRMIDDMLFLAKSDNRLLKPENDQIDLQEEVGKLLEYYRLLADERSIELSVSGAGSVRGDVSMLRRAISNLLSNALRYTPEGQTIRVDIRQKNTSTLVTVQNPGKTIAPEHLEKLFDRFYRVDPARREGSPSNAGLGLSITRSIIEAHEGRIWCTSSNGTTGFHIELPSAGLKRA</sequence>
<dbReference type="AlphaFoldDB" id="A0A4P6G6P2"/>
<comment type="subcellular location">
    <subcellularLocation>
        <location evidence="2">Cell inner membrane</location>
        <topology evidence="2">Multi-pass membrane protein</topology>
    </subcellularLocation>
</comment>
<evidence type="ECO:0000259" key="15">
    <source>
        <dbReference type="PROSITE" id="PS50109"/>
    </source>
</evidence>
<evidence type="ECO:0000256" key="12">
    <source>
        <dbReference type="ARBA" id="ARBA00023012"/>
    </source>
</evidence>
<dbReference type="Pfam" id="PF02518">
    <property type="entry name" value="HATPase_c"/>
    <property type="match status" value="1"/>
</dbReference>
<evidence type="ECO:0000256" key="11">
    <source>
        <dbReference type="ARBA" id="ARBA00022989"/>
    </source>
</evidence>
<dbReference type="Pfam" id="PF21085">
    <property type="entry name" value="CusS"/>
    <property type="match status" value="1"/>
</dbReference>
<evidence type="ECO:0000256" key="8">
    <source>
        <dbReference type="ARBA" id="ARBA00022741"/>
    </source>
</evidence>
<keyword evidence="12 14" id="KW-0902">Two-component regulatory system</keyword>
<keyword evidence="4 14" id="KW-0997">Cell inner membrane</keyword>
<keyword evidence="10 14" id="KW-0067">ATP-binding</keyword>
<feature type="transmembrane region" description="Helical" evidence="14">
    <location>
        <begin position="162"/>
        <end position="182"/>
    </location>
</feature>
<dbReference type="PANTHER" id="PTHR45436">
    <property type="entry name" value="SENSOR HISTIDINE KINASE YKOH"/>
    <property type="match status" value="1"/>
</dbReference>
<keyword evidence="5" id="KW-0597">Phosphoprotein</keyword>
<evidence type="ECO:0000313" key="18">
    <source>
        <dbReference type="Proteomes" id="UP000291121"/>
    </source>
</evidence>
<dbReference type="InterPro" id="IPR003660">
    <property type="entry name" value="HAMP_dom"/>
</dbReference>
<comment type="catalytic activity">
    <reaction evidence="1 14">
        <text>ATP + protein L-histidine = ADP + protein N-phospho-L-histidine.</text>
        <dbReference type="EC" id="2.7.13.3"/>
    </reaction>
</comment>
<dbReference type="InterPro" id="IPR005467">
    <property type="entry name" value="His_kinase_dom"/>
</dbReference>
<organism evidence="17 18">
    <name type="scientific">Pseudomonas arsenicoxydans</name>
    <dbReference type="NCBI Taxonomy" id="702115"/>
    <lineage>
        <taxon>Bacteria</taxon>
        <taxon>Pseudomonadati</taxon>
        <taxon>Pseudomonadota</taxon>
        <taxon>Gammaproteobacteria</taxon>
        <taxon>Pseudomonadales</taxon>
        <taxon>Pseudomonadaceae</taxon>
        <taxon>Pseudomonas</taxon>
    </lineage>
</organism>
<keyword evidence="9 14" id="KW-0418">Kinase</keyword>
<evidence type="ECO:0000256" key="6">
    <source>
        <dbReference type="ARBA" id="ARBA00022679"/>
    </source>
</evidence>
<accession>A0A4P6G6P2</accession>
<feature type="domain" description="Histidine kinase" evidence="15">
    <location>
        <begin position="244"/>
        <end position="458"/>
    </location>
</feature>
<evidence type="ECO:0000256" key="2">
    <source>
        <dbReference type="ARBA" id="ARBA00004429"/>
    </source>
</evidence>
<dbReference type="InterPro" id="IPR036097">
    <property type="entry name" value="HisK_dim/P_sf"/>
</dbReference>
<dbReference type="PROSITE" id="PS50885">
    <property type="entry name" value="HAMP"/>
    <property type="match status" value="1"/>
</dbReference>
<comment type="function">
    <text evidence="14">Member of a two-component regulatory system.</text>
</comment>
<dbReference type="NCBIfam" id="TIGR01386">
    <property type="entry name" value="cztS_silS_copS"/>
    <property type="match status" value="1"/>
</dbReference>
<evidence type="ECO:0000256" key="9">
    <source>
        <dbReference type="ARBA" id="ARBA00022777"/>
    </source>
</evidence>
<dbReference type="InterPro" id="IPR003661">
    <property type="entry name" value="HisK_dim/P_dom"/>
</dbReference>
<gene>
    <name evidence="17" type="ORF">CUN61_23910</name>
</gene>
<dbReference type="GO" id="GO:0005886">
    <property type="term" value="C:plasma membrane"/>
    <property type="evidence" value="ECO:0007669"/>
    <property type="project" value="UniProtKB-SubCell"/>
</dbReference>
<keyword evidence="18" id="KW-1185">Reference proteome</keyword>
<keyword evidence="8 14" id="KW-0547">Nucleotide-binding</keyword>
<dbReference type="InterPro" id="IPR048590">
    <property type="entry name" value="CusS-like_sensor"/>
</dbReference>
<proteinExistence type="predicted"/>
<dbReference type="SMART" id="SM00387">
    <property type="entry name" value="HATPase_c"/>
    <property type="match status" value="1"/>
</dbReference>
<reference evidence="17 18" key="1">
    <citation type="submission" date="2017-11" db="EMBL/GenBank/DDBJ databases">
        <title>Genome sequence of Pseudomonas arsenicoxydans ACM1.</title>
        <authorList>
            <person name="Nascimento F.X."/>
        </authorList>
    </citation>
    <scope>NUCLEOTIDE SEQUENCE [LARGE SCALE GENOMIC DNA]</scope>
    <source>
        <strain evidence="17 18">ACM1</strain>
    </source>
</reference>
<dbReference type="SMART" id="SM00304">
    <property type="entry name" value="HAMP"/>
    <property type="match status" value="1"/>
</dbReference>
<dbReference type="GO" id="GO:0005524">
    <property type="term" value="F:ATP binding"/>
    <property type="evidence" value="ECO:0007669"/>
    <property type="project" value="UniProtKB-KW"/>
</dbReference>
<dbReference type="RefSeq" id="WP_208668836.1">
    <property type="nucleotide sequence ID" value="NZ_CP024767.1"/>
</dbReference>
<feature type="transmembrane region" description="Helical" evidence="14">
    <location>
        <begin position="12"/>
        <end position="32"/>
    </location>
</feature>
<dbReference type="InterPro" id="IPR036890">
    <property type="entry name" value="HATPase_C_sf"/>
</dbReference>
<evidence type="ECO:0000256" key="10">
    <source>
        <dbReference type="ARBA" id="ARBA00022840"/>
    </source>
</evidence>
<protein>
    <recommendedName>
        <fullName evidence="14">Sensor protein</fullName>
        <ecNumber evidence="14">2.7.13.3</ecNumber>
    </recommendedName>
</protein>
<evidence type="ECO:0000256" key="1">
    <source>
        <dbReference type="ARBA" id="ARBA00000085"/>
    </source>
</evidence>
<dbReference type="PROSITE" id="PS50109">
    <property type="entry name" value="HIS_KIN"/>
    <property type="match status" value="1"/>
</dbReference>
<dbReference type="InterPro" id="IPR004358">
    <property type="entry name" value="Sig_transdc_His_kin-like_C"/>
</dbReference>
<dbReference type="CDD" id="cd06225">
    <property type="entry name" value="HAMP"/>
    <property type="match status" value="1"/>
</dbReference>
<dbReference type="SMART" id="SM00388">
    <property type="entry name" value="HisKA"/>
    <property type="match status" value="1"/>
</dbReference>